<dbReference type="InterPro" id="IPR049109">
    <property type="entry name" value="TARSH/FNDC1_C"/>
</dbReference>
<feature type="compositionally biased region" description="Polar residues" evidence="2">
    <location>
        <begin position="142"/>
        <end position="153"/>
    </location>
</feature>
<dbReference type="PANTHER" id="PTHR23197">
    <property type="entry name" value="TARSH-RELATED FIBRONECTIN DOMAIN-CONTAINING"/>
    <property type="match status" value="1"/>
</dbReference>
<evidence type="ECO:0000313" key="6">
    <source>
        <dbReference type="Proteomes" id="UP000678393"/>
    </source>
</evidence>
<feature type="compositionally biased region" description="Polar residues" evidence="2">
    <location>
        <begin position="352"/>
        <end position="361"/>
    </location>
</feature>
<dbReference type="Proteomes" id="UP000678393">
    <property type="component" value="Unassembled WGS sequence"/>
</dbReference>
<feature type="coiled-coil region" evidence="1">
    <location>
        <begin position="60"/>
        <end position="136"/>
    </location>
</feature>
<feature type="compositionally biased region" description="Acidic residues" evidence="2">
    <location>
        <begin position="302"/>
        <end position="311"/>
    </location>
</feature>
<feature type="region of interest" description="Disordered" evidence="2">
    <location>
        <begin position="137"/>
        <end position="159"/>
    </location>
</feature>
<dbReference type="EMBL" id="CAJHNH020008579">
    <property type="protein sequence ID" value="CAG5136849.1"/>
    <property type="molecule type" value="Genomic_DNA"/>
</dbReference>
<evidence type="ECO:0000256" key="2">
    <source>
        <dbReference type="SAM" id="MobiDB-lite"/>
    </source>
</evidence>
<keyword evidence="3" id="KW-0732">Signal</keyword>
<reference evidence="5" key="1">
    <citation type="submission" date="2021-04" db="EMBL/GenBank/DDBJ databases">
        <authorList>
            <consortium name="Molecular Ecology Group"/>
        </authorList>
    </citation>
    <scope>NUCLEOTIDE SEQUENCE</scope>
</reference>
<comment type="caution">
    <text evidence="5">The sequence shown here is derived from an EMBL/GenBank/DDBJ whole genome shotgun (WGS) entry which is preliminary data.</text>
</comment>
<dbReference type="Pfam" id="PF21731">
    <property type="entry name" value="TARSH_C"/>
    <property type="match status" value="1"/>
</dbReference>
<feature type="domain" description="Target of Nesh-SH3/FNDC1 C-terminal" evidence="4">
    <location>
        <begin position="667"/>
        <end position="791"/>
    </location>
</feature>
<feature type="chain" id="PRO_5035855933" description="Target of Nesh-SH3/FNDC1 C-terminal domain-containing protein" evidence="3">
    <location>
        <begin position="24"/>
        <end position="791"/>
    </location>
</feature>
<feature type="coiled-coil region" evidence="1">
    <location>
        <begin position="565"/>
        <end position="645"/>
    </location>
</feature>
<name>A0A8S4A4V9_9EUPU</name>
<evidence type="ECO:0000313" key="5">
    <source>
        <dbReference type="EMBL" id="CAG5136849.1"/>
    </source>
</evidence>
<evidence type="ECO:0000259" key="4">
    <source>
        <dbReference type="Pfam" id="PF21731"/>
    </source>
</evidence>
<keyword evidence="1" id="KW-0175">Coiled coil</keyword>
<feature type="compositionally biased region" description="Low complexity" evidence="2">
    <location>
        <begin position="340"/>
        <end position="351"/>
    </location>
</feature>
<proteinExistence type="predicted"/>
<dbReference type="OrthoDB" id="6129306at2759"/>
<dbReference type="PANTHER" id="PTHR23197:SF11">
    <property type="entry name" value="RE03558P"/>
    <property type="match status" value="1"/>
</dbReference>
<feature type="region of interest" description="Disordered" evidence="2">
    <location>
        <begin position="271"/>
        <end position="370"/>
    </location>
</feature>
<feature type="signal peptide" evidence="3">
    <location>
        <begin position="1"/>
        <end position="23"/>
    </location>
</feature>
<feature type="compositionally biased region" description="Polar residues" evidence="2">
    <location>
        <begin position="312"/>
        <end position="332"/>
    </location>
</feature>
<protein>
    <recommendedName>
        <fullName evidence="4">Target of Nesh-SH3/FNDC1 C-terminal domain-containing protein</fullName>
    </recommendedName>
</protein>
<evidence type="ECO:0000256" key="3">
    <source>
        <dbReference type="SAM" id="SignalP"/>
    </source>
</evidence>
<organism evidence="5 6">
    <name type="scientific">Candidula unifasciata</name>
    <dbReference type="NCBI Taxonomy" id="100452"/>
    <lineage>
        <taxon>Eukaryota</taxon>
        <taxon>Metazoa</taxon>
        <taxon>Spiralia</taxon>
        <taxon>Lophotrochozoa</taxon>
        <taxon>Mollusca</taxon>
        <taxon>Gastropoda</taxon>
        <taxon>Heterobranchia</taxon>
        <taxon>Euthyneura</taxon>
        <taxon>Panpulmonata</taxon>
        <taxon>Eupulmonata</taxon>
        <taxon>Stylommatophora</taxon>
        <taxon>Helicina</taxon>
        <taxon>Helicoidea</taxon>
        <taxon>Geomitridae</taxon>
        <taxon>Candidula</taxon>
    </lineage>
</organism>
<keyword evidence="6" id="KW-1185">Reference proteome</keyword>
<feature type="coiled-coil region" evidence="1">
    <location>
        <begin position="370"/>
        <end position="459"/>
    </location>
</feature>
<sequence length="791" mass="90849">MSGQWLLWIYCVIYVSTHRCLLAASINVQSIEDNCVLSFIIPRDKIKSSCDHNDQVRRHINVMEMKVNLYKQQVTELQIQLDKMRQINNERYQLLERQVTAISANMDMNFLLEHKVNRLETEVQQLNIDVTTAKMKKPAIKQASQQDDQTAPPDSNLPDLSHSIQSMIQNEVKLFADDLTNKFQTYILEQIMLYNKVFSSDLKENGLSRVHENFTQLASKLSLDKDVSEPMEGIRRLIHRDRMLGEEFKNLKVTNAGYQNEKHISSVKSIANDKSRNATGNAGAVRSTIPRYKRHHVITDPQSEDTDDAIDNNESFSGENPDLNDTSPNDPFSQADHDTSSSTSSRISQTTEADANSTGSECGNRDTGRASATNLHLDQCNNRINEMERKLRKEFSDIIYSPLAEVVRLIEKLKDDFEKQILNQEKVSQQANKQLTAHITELQNNVQATQLDLRGMSQDMQESRAKLDKVKVLEELVGDIIRNISTNARSESDLENEEQGKRIKKLERLMGVYQQSLQHYRNETKYEYREMRMSLEKESDTLKLYTKALQDNLNETVTYEMIILNNSYNKKLQEINEQIRAHEEALLLVQTDIQNAEKRLESKPKRSDRDFDEMQETINQLNLKQKNLTKRLENLEQTQGNMNEKISVYAKDIVSLQTESKLNTDEWLPLTFHFDSSRTDCFGDQYVKRTGYTKAKYVGVVLCSETRYKIFLSSSLNGTFMNVGDANGMGEDHCEFVGANRDAPVQLSAFRLTFGSVQGFVRNHWGQDAVATYLNAIKPSPHWYECGVKIP</sequence>
<dbReference type="AlphaFoldDB" id="A0A8S4A4V9"/>
<gene>
    <name evidence="5" type="ORF">CUNI_LOCUS22407</name>
</gene>
<accession>A0A8S4A4V9</accession>
<evidence type="ECO:0000256" key="1">
    <source>
        <dbReference type="SAM" id="Coils"/>
    </source>
</evidence>